<feature type="repeat" description="RCC1" evidence="1">
    <location>
        <begin position="226"/>
        <end position="306"/>
    </location>
</feature>
<accession>A0ABD3MZH2</accession>
<feature type="signal peptide" evidence="3">
    <location>
        <begin position="1"/>
        <end position="15"/>
    </location>
</feature>
<name>A0ABD3MZH2_9STRA</name>
<feature type="chain" id="PRO_5044851504" evidence="3">
    <location>
        <begin position="16"/>
        <end position="639"/>
    </location>
</feature>
<dbReference type="Pfam" id="PF13540">
    <property type="entry name" value="RCC1_2"/>
    <property type="match status" value="1"/>
</dbReference>
<dbReference type="PROSITE" id="PS50012">
    <property type="entry name" value="RCC1_3"/>
    <property type="match status" value="4"/>
</dbReference>
<dbReference type="Proteomes" id="UP001530400">
    <property type="component" value="Unassembled WGS sequence"/>
</dbReference>
<evidence type="ECO:0000256" key="1">
    <source>
        <dbReference type="PROSITE-ProRule" id="PRU00235"/>
    </source>
</evidence>
<feature type="region of interest" description="Disordered" evidence="2">
    <location>
        <begin position="16"/>
        <end position="82"/>
    </location>
</feature>
<feature type="compositionally biased region" description="Low complexity" evidence="2">
    <location>
        <begin position="546"/>
        <end position="580"/>
    </location>
</feature>
<feature type="repeat" description="RCC1" evidence="1">
    <location>
        <begin position="471"/>
        <end position="529"/>
    </location>
</feature>
<dbReference type="PANTHER" id="PTHR45982:SF1">
    <property type="entry name" value="REGULATOR OF CHROMOSOME CONDENSATION"/>
    <property type="match status" value="1"/>
</dbReference>
<evidence type="ECO:0000256" key="3">
    <source>
        <dbReference type="SAM" id="SignalP"/>
    </source>
</evidence>
<dbReference type="PANTHER" id="PTHR45982">
    <property type="entry name" value="REGULATOR OF CHROMOSOME CONDENSATION"/>
    <property type="match status" value="1"/>
</dbReference>
<dbReference type="PRINTS" id="PR00633">
    <property type="entry name" value="RCCNDNSATION"/>
</dbReference>
<keyword evidence="5" id="KW-1185">Reference proteome</keyword>
<dbReference type="SUPFAM" id="SSF50985">
    <property type="entry name" value="RCC1/BLIP-II"/>
    <property type="match status" value="2"/>
</dbReference>
<sequence>MKLLTLLLLAIPSHGQTDDDVISSASDTRPTRLSGGSSSASRPTSSRPDNTRPTSSSSERPGSSTSNNSNITNDDNMTDDEAFLPCDDEWYLPPSSMLVRVFAAGNSDDWGSPENNTNSTDTNFPVLLDEDNIMQVAAGQVHSVLLTEDGILMTGGIVEGGLGLGRSFTEGFGPVTEVYGESATSSNMFDGDSAATDNATRATTAPPKFVKVYASQYFTIAMDESGNAWSTGSNFYGQLCLGGGADRNRFEMINPEFYGGSRRSKSRILVQTTPPPEGVFDELESNSTRIIDVALGERHTLLLREDGVVFACGWNQFGQLGLDSTESSVFQPVQVMLNESVTEMAAGRGSSYFLTKNKTVYVTGANFDGELCLGDREDRPIPTKMDPFQKDDGLDGSDTEVQSLTAGKASLYVLLSDGQVLGCGENTHGQLGLNDTNSTSVDLATLLPLQDVISVFSGPVSYAAYFVQVNGTVYAVGYDGGGHLGVGDNMNRNALSAVACSDASAIDKEMASNIMISSGNDHTLFLGTEATFLCADGDDGPTASPSTQIPTTTRVPTTSPTITASPTATPMPTSSTGSPTVDDSNGTIVNETFVPTASSTPTLAPSSEIPSPDELNSGNKLTWGFTISLVLALLVSLSS</sequence>
<dbReference type="AlphaFoldDB" id="A0ABD3MZH2"/>
<organism evidence="4 5">
    <name type="scientific">Cyclotella atomus</name>
    <dbReference type="NCBI Taxonomy" id="382360"/>
    <lineage>
        <taxon>Eukaryota</taxon>
        <taxon>Sar</taxon>
        <taxon>Stramenopiles</taxon>
        <taxon>Ochrophyta</taxon>
        <taxon>Bacillariophyta</taxon>
        <taxon>Coscinodiscophyceae</taxon>
        <taxon>Thalassiosirophycidae</taxon>
        <taxon>Stephanodiscales</taxon>
        <taxon>Stephanodiscaceae</taxon>
        <taxon>Cyclotella</taxon>
    </lineage>
</organism>
<reference evidence="4 5" key="1">
    <citation type="submission" date="2024-10" db="EMBL/GenBank/DDBJ databases">
        <title>Updated reference genomes for cyclostephanoid diatoms.</title>
        <authorList>
            <person name="Roberts W.R."/>
            <person name="Alverson A.J."/>
        </authorList>
    </citation>
    <scope>NUCLEOTIDE SEQUENCE [LARGE SCALE GENOMIC DNA]</scope>
    <source>
        <strain evidence="4 5">AJA010-31</strain>
    </source>
</reference>
<gene>
    <name evidence="4" type="ORF">ACHAWO_006243</name>
</gene>
<keyword evidence="3" id="KW-0732">Signal</keyword>
<feature type="compositionally biased region" description="Low complexity" evidence="2">
    <location>
        <begin position="31"/>
        <end position="75"/>
    </location>
</feature>
<evidence type="ECO:0000313" key="5">
    <source>
        <dbReference type="Proteomes" id="UP001530400"/>
    </source>
</evidence>
<feature type="region of interest" description="Disordered" evidence="2">
    <location>
        <begin position="538"/>
        <end position="585"/>
    </location>
</feature>
<dbReference type="InterPro" id="IPR009091">
    <property type="entry name" value="RCC1/BLIP-II"/>
</dbReference>
<comment type="caution">
    <text evidence="4">The sequence shown here is derived from an EMBL/GenBank/DDBJ whole genome shotgun (WGS) entry which is preliminary data.</text>
</comment>
<dbReference type="Pfam" id="PF00415">
    <property type="entry name" value="RCC1"/>
    <property type="match status" value="2"/>
</dbReference>
<dbReference type="EMBL" id="JALLPJ020001351">
    <property type="protein sequence ID" value="KAL3768221.1"/>
    <property type="molecule type" value="Genomic_DNA"/>
</dbReference>
<feature type="repeat" description="RCC1" evidence="1">
    <location>
        <begin position="307"/>
        <end position="357"/>
    </location>
</feature>
<dbReference type="InterPro" id="IPR000408">
    <property type="entry name" value="Reg_chr_condens"/>
</dbReference>
<dbReference type="InterPro" id="IPR051553">
    <property type="entry name" value="Ran_GTPase-activating"/>
</dbReference>
<evidence type="ECO:0000313" key="4">
    <source>
        <dbReference type="EMBL" id="KAL3768221.1"/>
    </source>
</evidence>
<feature type="repeat" description="RCC1" evidence="1">
    <location>
        <begin position="99"/>
        <end position="149"/>
    </location>
</feature>
<proteinExistence type="predicted"/>
<protein>
    <submittedName>
        <fullName evidence="4">Uncharacterized protein</fullName>
    </submittedName>
</protein>
<dbReference type="Gene3D" id="2.130.10.30">
    <property type="entry name" value="Regulator of chromosome condensation 1/beta-lactamase-inhibitor protein II"/>
    <property type="match status" value="2"/>
</dbReference>
<evidence type="ECO:0000256" key="2">
    <source>
        <dbReference type="SAM" id="MobiDB-lite"/>
    </source>
</evidence>